<evidence type="ECO:0000259" key="2">
    <source>
        <dbReference type="Pfam" id="PF18702"/>
    </source>
</evidence>
<name>A0A544VVW8_9MYCO</name>
<dbReference type="EMBL" id="VIFX01000034">
    <property type="protein sequence ID" value="TQR84120.1"/>
    <property type="molecule type" value="Genomic_DNA"/>
</dbReference>
<feature type="domain" description="DUF5642" evidence="2">
    <location>
        <begin position="33"/>
        <end position="221"/>
    </location>
</feature>
<dbReference type="Proteomes" id="UP000315759">
    <property type="component" value="Unassembled WGS sequence"/>
</dbReference>
<dbReference type="AlphaFoldDB" id="A0A544VVW8"/>
<reference evidence="3 4" key="1">
    <citation type="submission" date="2018-10" db="EMBL/GenBank/DDBJ databases">
        <title>Draft genome of Mycobacterium hodleri strain B.</title>
        <authorList>
            <person name="Amande T.J."/>
            <person name="Mcgenity T.J."/>
        </authorList>
    </citation>
    <scope>NUCLEOTIDE SEQUENCE [LARGE SCALE GENOMIC DNA]</scope>
    <source>
        <strain evidence="3 4">B</strain>
    </source>
</reference>
<evidence type="ECO:0000256" key="1">
    <source>
        <dbReference type="SAM" id="SignalP"/>
    </source>
</evidence>
<dbReference type="PROSITE" id="PS51257">
    <property type="entry name" value="PROKAR_LIPOPROTEIN"/>
    <property type="match status" value="1"/>
</dbReference>
<comment type="caution">
    <text evidence="3">The sequence shown here is derived from an EMBL/GenBank/DDBJ whole genome shotgun (WGS) entry which is preliminary data.</text>
</comment>
<protein>
    <recommendedName>
        <fullName evidence="2">DUF5642 domain-containing protein</fullName>
    </recommendedName>
</protein>
<proteinExistence type="predicted"/>
<organism evidence="3 4">
    <name type="scientific">Mycolicibacterium hodleri</name>
    <dbReference type="NCBI Taxonomy" id="49897"/>
    <lineage>
        <taxon>Bacteria</taxon>
        <taxon>Bacillati</taxon>
        <taxon>Actinomycetota</taxon>
        <taxon>Actinomycetes</taxon>
        <taxon>Mycobacteriales</taxon>
        <taxon>Mycobacteriaceae</taxon>
        <taxon>Mycolicibacterium</taxon>
    </lineage>
</organism>
<evidence type="ECO:0000313" key="3">
    <source>
        <dbReference type="EMBL" id="TQR84120.1"/>
    </source>
</evidence>
<dbReference type="InterPro" id="IPR041313">
    <property type="entry name" value="DUF5642"/>
</dbReference>
<dbReference type="Pfam" id="PF18702">
    <property type="entry name" value="DUF5642"/>
    <property type="match status" value="1"/>
</dbReference>
<evidence type="ECO:0000313" key="4">
    <source>
        <dbReference type="Proteomes" id="UP000315759"/>
    </source>
</evidence>
<gene>
    <name evidence="3" type="ORF">D8S82_23255</name>
</gene>
<sequence length="223" mass="22884">MFRTLLATLVCCAVATASAGCSAQPAADGSKADIAKVLDVKSDFGPEFKVSTVAPTGIDPRLLAQQPLPPGTVFDPPECAKVAEGTTLPQGLKGNMAATTAEGDGNRFIAIAVETSEALTTPDPGDACKKVAFAGGGVRGLVEVVEAPAIDGVRTLGTHRVLQTVVNGKPATGEIYNYLADFSTFRVIVTANPLVEPNKPVTPVDTQRARDLLSAAVKAVRGG</sequence>
<keyword evidence="4" id="KW-1185">Reference proteome</keyword>
<keyword evidence="1" id="KW-0732">Signal</keyword>
<feature type="chain" id="PRO_5039017565" description="DUF5642 domain-containing protein" evidence="1">
    <location>
        <begin position="20"/>
        <end position="223"/>
    </location>
</feature>
<feature type="signal peptide" evidence="1">
    <location>
        <begin position="1"/>
        <end position="19"/>
    </location>
</feature>
<accession>A0A544VVW8</accession>
<dbReference type="RefSeq" id="WP_142554365.1">
    <property type="nucleotide sequence ID" value="NZ_VIFX01000034.1"/>
</dbReference>